<dbReference type="RefSeq" id="WP_114795874.1">
    <property type="nucleotide sequence ID" value="NZ_QQZY01000003.1"/>
</dbReference>
<comment type="domain">
    <text evidence="9">The C-terminal coiled-coil domain is crucial for aminoacylation activity.</text>
</comment>
<evidence type="ECO:0000313" key="13">
    <source>
        <dbReference type="EMBL" id="RDI74542.1"/>
    </source>
</evidence>
<evidence type="ECO:0000256" key="6">
    <source>
        <dbReference type="ARBA" id="ARBA00023054"/>
    </source>
</evidence>
<dbReference type="NCBIfam" id="TIGR00422">
    <property type="entry name" value="valS"/>
    <property type="match status" value="1"/>
</dbReference>
<evidence type="ECO:0000256" key="2">
    <source>
        <dbReference type="ARBA" id="ARBA00022598"/>
    </source>
</evidence>
<dbReference type="FunFam" id="3.40.50.620:FF:000020">
    <property type="entry name" value="Valine--tRNA ligase, mitochondrial"/>
    <property type="match status" value="1"/>
</dbReference>
<evidence type="ECO:0000259" key="10">
    <source>
        <dbReference type="Pfam" id="PF00133"/>
    </source>
</evidence>
<keyword evidence="2 9" id="KW-0436">Ligase</keyword>
<comment type="subcellular location">
    <subcellularLocation>
        <location evidence="9">Cytoplasm</location>
    </subcellularLocation>
</comment>
<dbReference type="Pfam" id="PF00133">
    <property type="entry name" value="tRNA-synt_1"/>
    <property type="match status" value="1"/>
</dbReference>
<keyword evidence="5 9" id="KW-0648">Protein biosynthesis</keyword>
<comment type="caution">
    <text evidence="9">Lacks conserved residue(s) required for the propagation of feature annotation.</text>
</comment>
<keyword evidence="3 9" id="KW-0547">Nucleotide-binding</keyword>
<dbReference type="InterPro" id="IPR009080">
    <property type="entry name" value="tRNAsynth_Ia_anticodon-bd"/>
</dbReference>
<evidence type="ECO:0000256" key="3">
    <source>
        <dbReference type="ARBA" id="ARBA00022741"/>
    </source>
</evidence>
<evidence type="ECO:0000256" key="7">
    <source>
        <dbReference type="ARBA" id="ARBA00023146"/>
    </source>
</evidence>
<feature type="domain" description="Valyl-tRNA synthetase tRNA-binding arm" evidence="12">
    <location>
        <begin position="765"/>
        <end position="808"/>
    </location>
</feature>
<evidence type="ECO:0000256" key="1">
    <source>
        <dbReference type="ARBA" id="ARBA00022490"/>
    </source>
</evidence>
<proteinExistence type="inferred from homology"/>
<dbReference type="Pfam" id="PF10458">
    <property type="entry name" value="Val_tRNA-synt_C"/>
    <property type="match status" value="1"/>
</dbReference>
<dbReference type="Proteomes" id="UP000254134">
    <property type="component" value="Unassembled WGS sequence"/>
</dbReference>
<dbReference type="GO" id="GO:0006438">
    <property type="term" value="P:valyl-tRNA aminoacylation"/>
    <property type="evidence" value="ECO:0007669"/>
    <property type="project" value="UniProtKB-UniRule"/>
</dbReference>
<keyword evidence="6 9" id="KW-0175">Coiled coil</keyword>
<dbReference type="PROSITE" id="PS00178">
    <property type="entry name" value="AA_TRNA_LIGASE_I"/>
    <property type="match status" value="1"/>
</dbReference>
<accession>A0A7M2YWM8</accession>
<dbReference type="PRINTS" id="PR00986">
    <property type="entry name" value="TRNASYNTHVAL"/>
</dbReference>
<dbReference type="InterPro" id="IPR037118">
    <property type="entry name" value="Val-tRNA_synth_C_sf"/>
</dbReference>
<comment type="function">
    <text evidence="9">Catalyzes the attachment of valine to tRNA(Val). As ValRS can inadvertently accommodate and process structurally similar amino acids such as threonine, to avoid such errors, it has a 'posttransfer' editing activity that hydrolyzes mischarged Thr-tRNA(Val) in a tRNA-dependent manner.</text>
</comment>
<dbReference type="SUPFAM" id="SSF46589">
    <property type="entry name" value="tRNA-binding arm"/>
    <property type="match status" value="1"/>
</dbReference>
<evidence type="ECO:0000256" key="4">
    <source>
        <dbReference type="ARBA" id="ARBA00022840"/>
    </source>
</evidence>
<name>A0A7M2YWM8_9ACTN</name>
<dbReference type="InterPro" id="IPR002300">
    <property type="entry name" value="aa-tRNA-synth_Ia"/>
</dbReference>
<reference evidence="14" key="2">
    <citation type="journal article" date="2019" name="MicrobiologyOpen">
        <title>High-quality draft genome sequence of Gaiella occulta isolated from a 150 meter deep mineral water borehole and comparison with the genome sequences of other deep-branching lineages of the phylum Actinobacteria.</title>
        <authorList>
            <person name="Severino R."/>
            <person name="Froufe H.J.C."/>
            <person name="Barroso C."/>
            <person name="Albuquerque L."/>
            <person name="Lobo-da-Cunha A."/>
            <person name="da Costa M.S."/>
            <person name="Egas C."/>
        </authorList>
    </citation>
    <scope>NUCLEOTIDE SEQUENCE [LARGE SCALE GENOMIC DNA]</scope>
    <source>
        <strain evidence="14">F2-233</strain>
    </source>
</reference>
<dbReference type="GO" id="GO:0002161">
    <property type="term" value="F:aminoacyl-tRNA deacylase activity"/>
    <property type="evidence" value="ECO:0007669"/>
    <property type="project" value="InterPro"/>
</dbReference>
<dbReference type="InterPro" id="IPR019499">
    <property type="entry name" value="Val-tRNA_synth_tRNA-bd"/>
</dbReference>
<evidence type="ECO:0000256" key="5">
    <source>
        <dbReference type="ARBA" id="ARBA00022917"/>
    </source>
</evidence>
<comment type="similarity">
    <text evidence="9">Belongs to the class-I aminoacyl-tRNA synthetase family. ValS type 1 subfamily.</text>
</comment>
<dbReference type="AlphaFoldDB" id="A0A7M2YWM8"/>
<dbReference type="NCBIfam" id="NF004349">
    <property type="entry name" value="PRK05729.1"/>
    <property type="match status" value="1"/>
</dbReference>
<gene>
    <name evidence="9" type="primary">valS</name>
    <name evidence="13" type="ORF">Gocc_1431</name>
</gene>
<dbReference type="SUPFAM" id="SSF50677">
    <property type="entry name" value="ValRS/IleRS/LeuRS editing domain"/>
    <property type="match status" value="1"/>
</dbReference>
<dbReference type="GO" id="GO:0005829">
    <property type="term" value="C:cytosol"/>
    <property type="evidence" value="ECO:0007669"/>
    <property type="project" value="TreeGrafter"/>
</dbReference>
<dbReference type="InterPro" id="IPR010978">
    <property type="entry name" value="tRNA-bd_arm"/>
</dbReference>
<comment type="caution">
    <text evidence="13">The sequence shown here is derived from an EMBL/GenBank/DDBJ whole genome shotgun (WGS) entry which is preliminary data.</text>
</comment>
<keyword evidence="4 9" id="KW-0067">ATP-binding</keyword>
<dbReference type="Gene3D" id="3.40.50.620">
    <property type="entry name" value="HUPs"/>
    <property type="match status" value="3"/>
</dbReference>
<dbReference type="Pfam" id="PF08264">
    <property type="entry name" value="Anticodon_1"/>
    <property type="match status" value="1"/>
</dbReference>
<dbReference type="GO" id="GO:0005524">
    <property type="term" value="F:ATP binding"/>
    <property type="evidence" value="ECO:0007669"/>
    <property type="project" value="UniProtKB-UniRule"/>
</dbReference>
<dbReference type="CDD" id="cd07962">
    <property type="entry name" value="Anticodon_Ia_Val"/>
    <property type="match status" value="1"/>
</dbReference>
<evidence type="ECO:0000259" key="12">
    <source>
        <dbReference type="Pfam" id="PF10458"/>
    </source>
</evidence>
<dbReference type="SUPFAM" id="SSF52374">
    <property type="entry name" value="Nucleotidylyl transferase"/>
    <property type="match status" value="1"/>
</dbReference>
<dbReference type="HAMAP" id="MF_02004">
    <property type="entry name" value="Val_tRNA_synth_type1"/>
    <property type="match status" value="1"/>
</dbReference>
<dbReference type="InterPro" id="IPR013155">
    <property type="entry name" value="M/V/L/I-tRNA-synth_anticd-bd"/>
</dbReference>
<evidence type="ECO:0000256" key="9">
    <source>
        <dbReference type="HAMAP-Rule" id="MF_02004"/>
    </source>
</evidence>
<evidence type="ECO:0000259" key="11">
    <source>
        <dbReference type="Pfam" id="PF08264"/>
    </source>
</evidence>
<keyword evidence="7 9" id="KW-0030">Aminoacyl-tRNA synthetase</keyword>
<feature type="domain" description="Methionyl/Valyl/Leucyl/Isoleucyl-tRNA synthetase anticodon-binding" evidence="11">
    <location>
        <begin position="606"/>
        <end position="731"/>
    </location>
</feature>
<dbReference type="OrthoDB" id="9810365at2"/>
<dbReference type="InterPro" id="IPR009008">
    <property type="entry name" value="Val/Leu/Ile-tRNA-synth_edit"/>
</dbReference>
<dbReference type="EC" id="6.1.1.9" evidence="9"/>
<evidence type="ECO:0000256" key="8">
    <source>
        <dbReference type="ARBA" id="ARBA00047552"/>
    </source>
</evidence>
<evidence type="ECO:0000313" key="14">
    <source>
        <dbReference type="Proteomes" id="UP000254134"/>
    </source>
</evidence>
<dbReference type="Gene3D" id="3.90.740.10">
    <property type="entry name" value="Valyl/Leucyl/Isoleucyl-tRNA synthetase, editing domain"/>
    <property type="match status" value="1"/>
</dbReference>
<organism evidence="13 14">
    <name type="scientific">Gaiella occulta</name>
    <dbReference type="NCBI Taxonomy" id="1002870"/>
    <lineage>
        <taxon>Bacteria</taxon>
        <taxon>Bacillati</taxon>
        <taxon>Actinomycetota</taxon>
        <taxon>Thermoleophilia</taxon>
        <taxon>Gaiellales</taxon>
        <taxon>Gaiellaceae</taxon>
        <taxon>Gaiella</taxon>
    </lineage>
</organism>
<protein>
    <recommendedName>
        <fullName evidence="9">Valine--tRNA ligase</fullName>
        <ecNumber evidence="9">6.1.1.9</ecNumber>
    </recommendedName>
    <alternativeName>
        <fullName evidence="9">Valyl-tRNA synthetase</fullName>
        <shortName evidence="9">ValRS</shortName>
    </alternativeName>
</protein>
<keyword evidence="1 9" id="KW-0963">Cytoplasm</keyword>
<sequence length="816" mass="92143">MEKLYEPAAAERRWQETWEREGLFRAGAGARRDESYVICVPPPNVTGDLHLGHALNGSIQDVLVRWHRMQGYRTLWQPGYDHAGISTQNVVEKQLANEGLTRHDLGREAFVARTWQWLEQTGRTIMDQYRRLGASLDYERERFTLDEGYSRAVVAFFVRLWERGWIYRANRIVNWCPFHQTAISDLEVQHEEMDDTLTFVRYPFADGAGSGADGEGIVVATVRPATILGDVAVAVHPDDERYRDAVGRDVVVPYVERRVPVIADARVDPAFGSGAVKITPGHDPMDFDIGRDHGLPEPAVIGPDGRMSDAAGDLAGLTQADADAAIVAWIKERGWLVKREHYRHAVGTCERCRSRIEPLISLQWWCRMDEPARPAIEALRERRVRYHPESQHRFAIQSLEQAPDWCLSRQLWWGHQLPVWYRPDGEPICARTEEEAQQQAGEGVPLTRDPDVLDTWFSSALWPFATLGWPDETPELAAYYPGNVSSTAREIIRLWENRMIWTGLEVMGDVPFTDVIIHSTVLAPDGRRMSKSLGTGIDPIETIDAHGADATRYGLLKISSTQDVRFSIGAIEEGRKLANKLWNVARLILQNADGVTPALHARALEERWILARIDAARAEVEEAWGRFDFATATNVLYHLTFDDFCDWYAEAVKPRLYDRDVDAIATAQAALERLLTLLHPVLPHVTEEIWSHLPDRRARLIVSPWLEPDARFAADAVALEHVQEAAVMFRRSGVQIELGSDDERRIFAAVVKPERQNAAGDASAEIERLRKEIARASSMLANDRFVRNAPADVVAAEQEKLARYRRELGALGGVES</sequence>
<feature type="domain" description="Aminoacyl-tRNA synthetase class Ia" evidence="10">
    <location>
        <begin position="14"/>
        <end position="567"/>
    </location>
</feature>
<dbReference type="InterPro" id="IPR001412">
    <property type="entry name" value="aa-tRNA-synth_I_CS"/>
</dbReference>
<feature type="short sequence motif" description="'HIGH' region" evidence="9">
    <location>
        <begin position="43"/>
        <end position="53"/>
    </location>
</feature>
<dbReference type="PANTHER" id="PTHR11946">
    <property type="entry name" value="VALYL-TRNA SYNTHETASES"/>
    <property type="match status" value="1"/>
</dbReference>
<dbReference type="EMBL" id="QQZY01000003">
    <property type="protein sequence ID" value="RDI74542.1"/>
    <property type="molecule type" value="Genomic_DNA"/>
</dbReference>
<dbReference type="Gene3D" id="1.10.730.10">
    <property type="entry name" value="Isoleucyl-tRNA Synthetase, Domain 1"/>
    <property type="match status" value="1"/>
</dbReference>
<keyword evidence="14" id="KW-1185">Reference proteome</keyword>
<comment type="subunit">
    <text evidence="9">Monomer.</text>
</comment>
<dbReference type="InterPro" id="IPR014729">
    <property type="entry name" value="Rossmann-like_a/b/a_fold"/>
</dbReference>
<feature type="binding site" evidence="9">
    <location>
        <position position="531"/>
    </location>
    <ligand>
        <name>ATP</name>
        <dbReference type="ChEBI" id="CHEBI:30616"/>
    </ligand>
</feature>
<dbReference type="SUPFAM" id="SSF47323">
    <property type="entry name" value="Anticodon-binding domain of a subclass of class I aminoacyl-tRNA synthetases"/>
    <property type="match status" value="1"/>
</dbReference>
<dbReference type="InterPro" id="IPR002303">
    <property type="entry name" value="Valyl-tRNA_ligase"/>
</dbReference>
<dbReference type="InterPro" id="IPR033705">
    <property type="entry name" value="Anticodon_Ia_Val"/>
</dbReference>
<comment type="domain">
    <text evidence="9">ValRS has two distinct active sites: one for aminoacylation and one for editing. The misactivated threonine is translocated from the active site to the editing site.</text>
</comment>
<dbReference type="Gene3D" id="1.10.287.380">
    <property type="entry name" value="Valyl-tRNA synthetase, C-terminal domain"/>
    <property type="match status" value="1"/>
</dbReference>
<reference evidence="13 14" key="1">
    <citation type="submission" date="2018-07" db="EMBL/GenBank/DDBJ databases">
        <title>High-quality-draft genome sequence of Gaiella occulta.</title>
        <authorList>
            <person name="Severino R."/>
            <person name="Froufe H.J.C."/>
            <person name="Rainey F.A."/>
            <person name="Barroso C."/>
            <person name="Albuquerque L."/>
            <person name="Lobo-Da-Cunha A."/>
            <person name="Da Costa M.S."/>
            <person name="Egas C."/>
        </authorList>
    </citation>
    <scope>NUCLEOTIDE SEQUENCE [LARGE SCALE GENOMIC DNA]</scope>
    <source>
        <strain evidence="13 14">F2-233</strain>
    </source>
</reference>
<dbReference type="CDD" id="cd00817">
    <property type="entry name" value="ValRS_core"/>
    <property type="match status" value="1"/>
</dbReference>
<dbReference type="PANTHER" id="PTHR11946:SF93">
    <property type="entry name" value="VALINE--TRNA LIGASE, CHLOROPLASTIC_MITOCHONDRIAL 2"/>
    <property type="match status" value="1"/>
</dbReference>
<comment type="catalytic activity">
    <reaction evidence="8 9">
        <text>tRNA(Val) + L-valine + ATP = L-valyl-tRNA(Val) + AMP + diphosphate</text>
        <dbReference type="Rhea" id="RHEA:10704"/>
        <dbReference type="Rhea" id="RHEA-COMP:9672"/>
        <dbReference type="Rhea" id="RHEA-COMP:9708"/>
        <dbReference type="ChEBI" id="CHEBI:30616"/>
        <dbReference type="ChEBI" id="CHEBI:33019"/>
        <dbReference type="ChEBI" id="CHEBI:57762"/>
        <dbReference type="ChEBI" id="CHEBI:78442"/>
        <dbReference type="ChEBI" id="CHEBI:78537"/>
        <dbReference type="ChEBI" id="CHEBI:456215"/>
        <dbReference type="EC" id="6.1.1.9"/>
    </reaction>
</comment>
<dbReference type="GO" id="GO:0004832">
    <property type="term" value="F:valine-tRNA ligase activity"/>
    <property type="evidence" value="ECO:0007669"/>
    <property type="project" value="UniProtKB-UniRule"/>
</dbReference>